<keyword evidence="5" id="KW-1185">Reference proteome</keyword>
<dbReference type="AlphaFoldDB" id="A0A1G7R0F7"/>
<dbReference type="CDD" id="cd01130">
    <property type="entry name" value="VirB11-like_ATPase"/>
    <property type="match status" value="1"/>
</dbReference>
<comment type="similarity">
    <text evidence="1">Belongs to the GSP E family.</text>
</comment>
<evidence type="ECO:0000313" key="4">
    <source>
        <dbReference type="EMBL" id="SDG04243.1"/>
    </source>
</evidence>
<dbReference type="EMBL" id="FNBT01000010">
    <property type="protein sequence ID" value="SDG04243.1"/>
    <property type="molecule type" value="Genomic_DNA"/>
</dbReference>
<reference evidence="5" key="1">
    <citation type="submission" date="2016-10" db="EMBL/GenBank/DDBJ databases">
        <authorList>
            <person name="Varghese N."/>
            <person name="Submissions S."/>
        </authorList>
    </citation>
    <scope>NUCLEOTIDE SEQUENCE [LARGE SCALE GENOMIC DNA]</scope>
    <source>
        <strain evidence="5">DSM 44268</strain>
    </source>
</reference>
<dbReference type="InterPro" id="IPR027417">
    <property type="entry name" value="P-loop_NTPase"/>
</dbReference>
<evidence type="ECO:0000259" key="3">
    <source>
        <dbReference type="Pfam" id="PF00437"/>
    </source>
</evidence>
<dbReference type="InterPro" id="IPR050921">
    <property type="entry name" value="T4SS_GSP_E_ATPase"/>
</dbReference>
<protein>
    <submittedName>
        <fullName evidence="4">Pilus assembly protein, ATPase of CpaF family</fullName>
    </submittedName>
</protein>
<evidence type="ECO:0000313" key="5">
    <source>
        <dbReference type="Proteomes" id="UP000199406"/>
    </source>
</evidence>
<dbReference type="OrthoDB" id="9810761at2"/>
<sequence length="474" mass="51672">MSADLTTDGLRGGAASRSPDDSPVPVDWALVRRLHEVTASGLAGELKRRPSLSPAAQQELARTLIQDGIDELVRERMHAGPAVPSAAEERAITEAVFAAQFGLGRLQPYVDNPLVENIEAHGHDNVWIGYADGRDVRVAPIADSDEDLVRQLQHIAARLGRAERTLTTASPLLTMRLPDGSRLAAVIETVPRPQLVIRRHRIRNVDLDDLVELRAIDQPLAEFLRAAVRARKNIVVTGGQGAGKTLLLRGLANELPVEENLATIEKHFELLLHELPDRHPRVVPFEAREGTGERGSDGRRLGEVTLTELVEHALVMNVSRVWLGEVRGDEAWPLIEVMEAGEGGSCCTLHARSAHHAFERLANLCMRGRAAVSPEHAYRSCASAIDLVVHITTVDERWIGGERHRFVSQVVECNGVGEGGRPAVTDVFVPGPDGRAVPDHDPVALADYVRVGFDPDWLRPGRGGHWAAAVGGRR</sequence>
<evidence type="ECO:0000256" key="1">
    <source>
        <dbReference type="ARBA" id="ARBA00006611"/>
    </source>
</evidence>
<name>A0A1G7R0F7_9ACTN</name>
<dbReference type="STRING" id="1550231.SAMN05660662_0111"/>
<proteinExistence type="inferred from homology"/>
<evidence type="ECO:0000256" key="2">
    <source>
        <dbReference type="SAM" id="MobiDB-lite"/>
    </source>
</evidence>
<gene>
    <name evidence="4" type="ORF">SAMN05660662_0111</name>
</gene>
<dbReference type="PANTHER" id="PTHR30486">
    <property type="entry name" value="TWITCHING MOTILITY PROTEIN PILT"/>
    <property type="match status" value="1"/>
</dbReference>
<organism evidence="4 5">
    <name type="scientific">Blastococcus aurantiacus</name>
    <dbReference type="NCBI Taxonomy" id="1550231"/>
    <lineage>
        <taxon>Bacteria</taxon>
        <taxon>Bacillati</taxon>
        <taxon>Actinomycetota</taxon>
        <taxon>Actinomycetes</taxon>
        <taxon>Geodermatophilales</taxon>
        <taxon>Geodermatophilaceae</taxon>
        <taxon>Blastococcus</taxon>
    </lineage>
</organism>
<dbReference type="Gene3D" id="3.30.450.380">
    <property type="match status" value="1"/>
</dbReference>
<dbReference type="PANTHER" id="PTHR30486:SF6">
    <property type="entry name" value="TYPE IV PILUS RETRACTATION ATPASE PILT"/>
    <property type="match status" value="1"/>
</dbReference>
<feature type="region of interest" description="Disordered" evidence="2">
    <location>
        <begin position="1"/>
        <end position="22"/>
    </location>
</feature>
<accession>A0A1G7R0F7</accession>
<dbReference type="Gene3D" id="3.40.50.300">
    <property type="entry name" value="P-loop containing nucleotide triphosphate hydrolases"/>
    <property type="match status" value="1"/>
</dbReference>
<dbReference type="GO" id="GO:0016887">
    <property type="term" value="F:ATP hydrolysis activity"/>
    <property type="evidence" value="ECO:0007669"/>
    <property type="project" value="InterPro"/>
</dbReference>
<dbReference type="Pfam" id="PF00437">
    <property type="entry name" value="T2SSE"/>
    <property type="match status" value="1"/>
</dbReference>
<feature type="domain" description="Bacterial type II secretion system protein E" evidence="3">
    <location>
        <begin position="106"/>
        <end position="435"/>
    </location>
</feature>
<dbReference type="Proteomes" id="UP000199406">
    <property type="component" value="Unassembled WGS sequence"/>
</dbReference>
<dbReference type="InterPro" id="IPR001482">
    <property type="entry name" value="T2SS/T4SS_dom"/>
</dbReference>
<dbReference type="SUPFAM" id="SSF52540">
    <property type="entry name" value="P-loop containing nucleoside triphosphate hydrolases"/>
    <property type="match status" value="1"/>
</dbReference>